<keyword evidence="2" id="KW-1185">Reference proteome</keyword>
<reference evidence="1 2" key="1">
    <citation type="submission" date="2018-12" db="EMBL/GenBank/DDBJ databases">
        <title>Complete Genome Sequence of Glutamicibacter creatinolyticus strain LGCM259,isolated from an abscess of a 12-year-old mare in Italy.</title>
        <authorList>
            <person name="Santos R.G."/>
            <person name="Silva A.L."/>
            <person name="Seyffert N."/>
            <person name="Castro T.L.P."/>
            <person name="Attili A.R."/>
            <person name="Rifici C."/>
            <person name="Mazzullo G."/>
            <person name="Brenig B."/>
            <person name="Venanzi F."/>
            <person name="Azevedo V."/>
        </authorList>
    </citation>
    <scope>NUCLEOTIDE SEQUENCE [LARGE SCALE GENOMIC DNA]</scope>
    <source>
        <strain evidence="1 2">LGCM 259</strain>
    </source>
</reference>
<proteinExistence type="predicted"/>
<gene>
    <name evidence="1" type="ORF">GcLGCM259_2448</name>
</gene>
<sequence>MCTICAPDSPQAQLNRDISQDIKNDGCSVMLYQNPDETTRFGHTIGLSAKGHPELMIWEEDTTFVVKMLRNLAHGIVHHGQRFERDDITYWFGFALTFEEIVNVEEIAPIAMCRYGEGTRVLMVVPAEEQDGGYLELEDEDEPYDRRGR</sequence>
<dbReference type="EMBL" id="CP034412">
    <property type="protein sequence ID" value="QCY48155.1"/>
    <property type="molecule type" value="Genomic_DNA"/>
</dbReference>
<dbReference type="InterPro" id="IPR025358">
    <property type="entry name" value="DUF4262"/>
</dbReference>
<evidence type="ECO:0000313" key="2">
    <source>
        <dbReference type="Proteomes" id="UP000307000"/>
    </source>
</evidence>
<accession>A0A5B7WXR9</accession>
<dbReference type="AlphaFoldDB" id="A0A5B7WXR9"/>
<dbReference type="Pfam" id="PF14081">
    <property type="entry name" value="DUF4262"/>
    <property type="match status" value="1"/>
</dbReference>
<dbReference type="Proteomes" id="UP000307000">
    <property type="component" value="Chromosome"/>
</dbReference>
<name>A0A5B7WXR9_9MICC</name>
<evidence type="ECO:0008006" key="3">
    <source>
        <dbReference type="Google" id="ProtNLM"/>
    </source>
</evidence>
<evidence type="ECO:0000313" key="1">
    <source>
        <dbReference type="EMBL" id="QCY48155.1"/>
    </source>
</evidence>
<protein>
    <recommendedName>
        <fullName evidence="3">DUF4262 domain-containing protein</fullName>
    </recommendedName>
</protein>
<dbReference type="RefSeq" id="WP_138926803.1">
    <property type="nucleotide sequence ID" value="NZ_CP034412.1"/>
</dbReference>
<dbReference type="KEGG" id="gcr:GcLGCM259_2448"/>
<organism evidence="1 2">
    <name type="scientific">Glutamicibacter creatinolyticus</name>
    <dbReference type="NCBI Taxonomy" id="162496"/>
    <lineage>
        <taxon>Bacteria</taxon>
        <taxon>Bacillati</taxon>
        <taxon>Actinomycetota</taxon>
        <taxon>Actinomycetes</taxon>
        <taxon>Micrococcales</taxon>
        <taxon>Micrococcaceae</taxon>
        <taxon>Glutamicibacter</taxon>
    </lineage>
</organism>